<organism evidence="2 3">
    <name type="scientific">Rheinheimera pacifica</name>
    <dbReference type="NCBI Taxonomy" id="173990"/>
    <lineage>
        <taxon>Bacteria</taxon>
        <taxon>Pseudomonadati</taxon>
        <taxon>Pseudomonadota</taxon>
        <taxon>Gammaproteobacteria</taxon>
        <taxon>Chromatiales</taxon>
        <taxon>Chromatiaceae</taxon>
        <taxon>Rheinheimera</taxon>
    </lineage>
</organism>
<reference evidence="3" key="1">
    <citation type="submission" date="2016-10" db="EMBL/GenBank/DDBJ databases">
        <authorList>
            <person name="Varghese N."/>
            <person name="Submissions S."/>
        </authorList>
    </citation>
    <scope>NUCLEOTIDE SEQUENCE [LARGE SCALE GENOMIC DNA]</scope>
    <source>
        <strain evidence="3">DSM 17616</strain>
    </source>
</reference>
<keyword evidence="1" id="KW-0812">Transmembrane</keyword>
<protein>
    <submittedName>
        <fullName evidence="2">Uncharacterized protein</fullName>
    </submittedName>
</protein>
<dbReference type="Proteomes" id="UP000199371">
    <property type="component" value="Unassembled WGS sequence"/>
</dbReference>
<dbReference type="STRING" id="173990.SAMN05660691_00835"/>
<evidence type="ECO:0000256" key="1">
    <source>
        <dbReference type="SAM" id="Phobius"/>
    </source>
</evidence>
<keyword evidence="3" id="KW-1185">Reference proteome</keyword>
<keyword evidence="1" id="KW-1133">Transmembrane helix</keyword>
<feature type="transmembrane region" description="Helical" evidence="1">
    <location>
        <begin position="35"/>
        <end position="55"/>
    </location>
</feature>
<accession>A0A1H6K317</accession>
<proteinExistence type="predicted"/>
<keyword evidence="1" id="KW-0472">Membrane</keyword>
<evidence type="ECO:0000313" key="3">
    <source>
        <dbReference type="Proteomes" id="UP000199371"/>
    </source>
</evidence>
<sequence>MAAKHWAAALFGLPLTIAWVGILALLFPGTAQQAILPWLLLTFPLWVAVMALMYLSRSGKRLWLLVSALTILSYGALWLLKTTGTAI</sequence>
<evidence type="ECO:0000313" key="2">
    <source>
        <dbReference type="EMBL" id="SEH67668.1"/>
    </source>
</evidence>
<dbReference type="OrthoDB" id="7509319at2"/>
<gene>
    <name evidence="2" type="ORF">SAMN05660691_00835</name>
</gene>
<feature type="transmembrane region" description="Helical" evidence="1">
    <location>
        <begin position="7"/>
        <end position="29"/>
    </location>
</feature>
<feature type="transmembrane region" description="Helical" evidence="1">
    <location>
        <begin position="62"/>
        <end position="80"/>
    </location>
</feature>
<dbReference type="AlphaFoldDB" id="A0A1H6K317"/>
<name>A0A1H6K317_9GAMM</name>
<dbReference type="RefSeq" id="WP_092790518.1">
    <property type="nucleotide sequence ID" value="NZ_FNXF01000002.1"/>
</dbReference>
<dbReference type="EMBL" id="FNXF01000002">
    <property type="protein sequence ID" value="SEH67668.1"/>
    <property type="molecule type" value="Genomic_DNA"/>
</dbReference>